<dbReference type="AlphaFoldDB" id="A0A9D1KVI7"/>
<dbReference type="InterPro" id="IPR036890">
    <property type="entry name" value="HATPase_C_sf"/>
</dbReference>
<evidence type="ECO:0000313" key="14">
    <source>
        <dbReference type="Proteomes" id="UP000824164"/>
    </source>
</evidence>
<evidence type="ECO:0000259" key="12">
    <source>
        <dbReference type="PROSITE" id="PS50109"/>
    </source>
</evidence>
<evidence type="ECO:0000256" key="1">
    <source>
        <dbReference type="ARBA" id="ARBA00000085"/>
    </source>
</evidence>
<dbReference type="SUPFAM" id="SSF55874">
    <property type="entry name" value="ATPase domain of HSP90 chaperone/DNA topoisomerase II/histidine kinase"/>
    <property type="match status" value="1"/>
</dbReference>
<dbReference type="InterPro" id="IPR005467">
    <property type="entry name" value="His_kinase_dom"/>
</dbReference>
<organism evidence="13 14">
    <name type="scientific">Candidatus Onthocola gallistercoris</name>
    <dbReference type="NCBI Taxonomy" id="2840876"/>
    <lineage>
        <taxon>Bacteria</taxon>
        <taxon>Bacillati</taxon>
        <taxon>Bacillota</taxon>
        <taxon>Bacilli</taxon>
        <taxon>Candidatus Onthocola</taxon>
    </lineage>
</organism>
<evidence type="ECO:0000256" key="7">
    <source>
        <dbReference type="ARBA" id="ARBA00022777"/>
    </source>
</evidence>
<dbReference type="SMART" id="SM00387">
    <property type="entry name" value="HATPase_c"/>
    <property type="match status" value="1"/>
</dbReference>
<dbReference type="PANTHER" id="PTHR45453">
    <property type="entry name" value="PHOSPHATE REGULON SENSOR PROTEIN PHOR"/>
    <property type="match status" value="1"/>
</dbReference>
<dbReference type="GO" id="GO:0005886">
    <property type="term" value="C:plasma membrane"/>
    <property type="evidence" value="ECO:0007669"/>
    <property type="project" value="UniProtKB-SubCell"/>
</dbReference>
<reference evidence="13" key="2">
    <citation type="journal article" date="2021" name="PeerJ">
        <title>Extensive microbial diversity within the chicken gut microbiome revealed by metagenomics and culture.</title>
        <authorList>
            <person name="Gilroy R."/>
            <person name="Ravi A."/>
            <person name="Getino M."/>
            <person name="Pursley I."/>
            <person name="Horton D.L."/>
            <person name="Alikhan N.F."/>
            <person name="Baker D."/>
            <person name="Gharbi K."/>
            <person name="Hall N."/>
            <person name="Watson M."/>
            <person name="Adriaenssens E.M."/>
            <person name="Foster-Nyarko E."/>
            <person name="Jarju S."/>
            <person name="Secka A."/>
            <person name="Antonio M."/>
            <person name="Oren A."/>
            <person name="Chaudhuri R.R."/>
            <person name="La Ragione R."/>
            <person name="Hildebrand F."/>
            <person name="Pallen M.J."/>
        </authorList>
    </citation>
    <scope>NUCLEOTIDE SEQUENCE</scope>
    <source>
        <strain evidence="13">CHK187-14744</strain>
    </source>
</reference>
<accession>A0A9D1KVI7</accession>
<evidence type="ECO:0000256" key="5">
    <source>
        <dbReference type="ARBA" id="ARBA00022679"/>
    </source>
</evidence>
<evidence type="ECO:0000256" key="11">
    <source>
        <dbReference type="SAM" id="Phobius"/>
    </source>
</evidence>
<dbReference type="InterPro" id="IPR050351">
    <property type="entry name" value="BphY/WalK/GraS-like"/>
</dbReference>
<gene>
    <name evidence="13" type="ORF">IAB63_03265</name>
</gene>
<proteinExistence type="predicted"/>
<dbReference type="Gene3D" id="3.30.565.10">
    <property type="entry name" value="Histidine kinase-like ATPase, C-terminal domain"/>
    <property type="match status" value="1"/>
</dbReference>
<name>A0A9D1KVI7_9FIRM</name>
<keyword evidence="9" id="KW-0902">Two-component regulatory system</keyword>
<keyword evidence="7 13" id="KW-0418">Kinase</keyword>
<keyword evidence="6 11" id="KW-0812">Transmembrane</keyword>
<dbReference type="EC" id="2.7.13.3" evidence="3"/>
<keyword evidence="5" id="KW-0808">Transferase</keyword>
<evidence type="ECO:0000313" key="13">
    <source>
        <dbReference type="EMBL" id="HIU02256.1"/>
    </source>
</evidence>
<evidence type="ECO:0000256" key="3">
    <source>
        <dbReference type="ARBA" id="ARBA00012438"/>
    </source>
</evidence>
<keyword evidence="4" id="KW-1003">Cell membrane</keyword>
<dbReference type="InterPro" id="IPR003594">
    <property type="entry name" value="HATPase_dom"/>
</dbReference>
<comment type="caution">
    <text evidence="13">The sequence shown here is derived from an EMBL/GenBank/DDBJ whole genome shotgun (WGS) entry which is preliminary data.</text>
</comment>
<dbReference type="Proteomes" id="UP000824164">
    <property type="component" value="Unassembled WGS sequence"/>
</dbReference>
<dbReference type="Pfam" id="PF02518">
    <property type="entry name" value="HATPase_c"/>
    <property type="match status" value="1"/>
</dbReference>
<dbReference type="PANTHER" id="PTHR45453:SF2">
    <property type="entry name" value="HISTIDINE KINASE"/>
    <property type="match status" value="1"/>
</dbReference>
<dbReference type="GO" id="GO:0016036">
    <property type="term" value="P:cellular response to phosphate starvation"/>
    <property type="evidence" value="ECO:0007669"/>
    <property type="project" value="TreeGrafter"/>
</dbReference>
<comment type="catalytic activity">
    <reaction evidence="1">
        <text>ATP + protein L-histidine = ADP + protein N-phospho-L-histidine.</text>
        <dbReference type="EC" id="2.7.13.3"/>
    </reaction>
</comment>
<evidence type="ECO:0000256" key="6">
    <source>
        <dbReference type="ARBA" id="ARBA00022692"/>
    </source>
</evidence>
<dbReference type="PROSITE" id="PS50109">
    <property type="entry name" value="HIS_KIN"/>
    <property type="match status" value="1"/>
</dbReference>
<keyword evidence="10 11" id="KW-0472">Membrane</keyword>
<evidence type="ECO:0000256" key="2">
    <source>
        <dbReference type="ARBA" id="ARBA00004651"/>
    </source>
</evidence>
<reference evidence="13" key="1">
    <citation type="submission" date="2020-10" db="EMBL/GenBank/DDBJ databases">
        <authorList>
            <person name="Gilroy R."/>
        </authorList>
    </citation>
    <scope>NUCLEOTIDE SEQUENCE</scope>
    <source>
        <strain evidence="13">CHK187-14744</strain>
    </source>
</reference>
<dbReference type="GO" id="GO:0004721">
    <property type="term" value="F:phosphoprotein phosphatase activity"/>
    <property type="evidence" value="ECO:0007669"/>
    <property type="project" value="TreeGrafter"/>
</dbReference>
<dbReference type="GO" id="GO:0000155">
    <property type="term" value="F:phosphorelay sensor kinase activity"/>
    <property type="evidence" value="ECO:0007669"/>
    <property type="project" value="TreeGrafter"/>
</dbReference>
<feature type="transmembrane region" description="Helical" evidence="11">
    <location>
        <begin position="12"/>
        <end position="32"/>
    </location>
</feature>
<keyword evidence="8 11" id="KW-1133">Transmembrane helix</keyword>
<dbReference type="EMBL" id="DVLT01000022">
    <property type="protein sequence ID" value="HIU02256.1"/>
    <property type="molecule type" value="Genomic_DNA"/>
</dbReference>
<sequence>MAFFTAYMRQRWKIIALFILFGGIFLAAFWLYDLPVAAVLYPAAVCMVLGLVCLILDIQKNSSKHRILQRLAGLPSSVMDDFPTAETLVEQDYQEIIRLLRGNQAELESQMSRRYTEMIDYYTLWVHQIKTPIASMRLTLQNEDSPLSRRVSDDLFRIEQYVEMVLMFLRLDSDATDYVIKEYDLDPIIRQAVRKFSAQFIHKKVRLRYGSVEEKVITDEKWLLFVIEQLLSNAVKYTPAGGTVTIDMEAPKTLCIRDTGIGIAPEDLPRVFDKGYTGYNGREDKRASGIGLYLCRRICNNLGHRITANSSLDSGTVIRIHLQQRKLEVE</sequence>
<protein>
    <recommendedName>
        <fullName evidence="3">histidine kinase</fullName>
        <ecNumber evidence="3">2.7.13.3</ecNumber>
    </recommendedName>
</protein>
<feature type="domain" description="Histidine kinase" evidence="12">
    <location>
        <begin position="124"/>
        <end position="326"/>
    </location>
</feature>
<evidence type="ECO:0000256" key="8">
    <source>
        <dbReference type="ARBA" id="ARBA00022989"/>
    </source>
</evidence>
<evidence type="ECO:0000256" key="4">
    <source>
        <dbReference type="ARBA" id="ARBA00022475"/>
    </source>
</evidence>
<feature type="transmembrane region" description="Helical" evidence="11">
    <location>
        <begin position="38"/>
        <end position="58"/>
    </location>
</feature>
<evidence type="ECO:0000256" key="9">
    <source>
        <dbReference type="ARBA" id="ARBA00023012"/>
    </source>
</evidence>
<evidence type="ECO:0000256" key="10">
    <source>
        <dbReference type="ARBA" id="ARBA00023136"/>
    </source>
</evidence>
<comment type="subcellular location">
    <subcellularLocation>
        <location evidence="2">Cell membrane</location>
        <topology evidence="2">Multi-pass membrane protein</topology>
    </subcellularLocation>
</comment>